<evidence type="ECO:0000313" key="2">
    <source>
        <dbReference type="EMBL" id="OJZ86003.1"/>
    </source>
</evidence>
<dbReference type="Proteomes" id="UP000184063">
    <property type="component" value="Unassembled WGS sequence"/>
</dbReference>
<dbReference type="OrthoDB" id="8300194at2759"/>
<protein>
    <recommendedName>
        <fullName evidence="1">Aminoglycoside phosphotransferase domain-containing protein</fullName>
    </recommendedName>
</protein>
<dbReference type="CDD" id="cd05120">
    <property type="entry name" value="APH_ChoK_like"/>
    <property type="match status" value="1"/>
</dbReference>
<gene>
    <name evidence="2" type="ORF">ASPFODRAFT_207826</name>
</gene>
<dbReference type="InterPro" id="IPR011009">
    <property type="entry name" value="Kinase-like_dom_sf"/>
</dbReference>
<dbReference type="EMBL" id="KV878242">
    <property type="protein sequence ID" value="OJZ86003.1"/>
    <property type="molecule type" value="Genomic_DNA"/>
</dbReference>
<name>A0A1M3TGW5_ASPLC</name>
<evidence type="ECO:0000259" key="1">
    <source>
        <dbReference type="Pfam" id="PF01636"/>
    </source>
</evidence>
<accession>A0A1M3TGW5</accession>
<dbReference type="PANTHER" id="PTHR21310">
    <property type="entry name" value="AMINOGLYCOSIDE PHOSPHOTRANSFERASE-RELATED-RELATED"/>
    <property type="match status" value="1"/>
</dbReference>
<dbReference type="PANTHER" id="PTHR21310:SF15">
    <property type="entry name" value="AMINOGLYCOSIDE PHOSPHOTRANSFERASE DOMAIN-CONTAINING PROTEIN"/>
    <property type="match status" value="1"/>
</dbReference>
<feature type="domain" description="Aminoglycoside phosphotransferase" evidence="1">
    <location>
        <begin position="64"/>
        <end position="271"/>
    </location>
</feature>
<proteinExistence type="predicted"/>
<dbReference type="VEuPathDB" id="FungiDB:ASPFODRAFT_207826"/>
<dbReference type="AlphaFoldDB" id="A0A1M3TGW5"/>
<dbReference type="Gene3D" id="3.90.1200.10">
    <property type="match status" value="1"/>
</dbReference>
<reference evidence="3" key="1">
    <citation type="journal article" date="2017" name="Genome Biol.">
        <title>Comparative genomics reveals high biological diversity and specific adaptations in the industrially and medically important fungal genus Aspergillus.</title>
        <authorList>
            <person name="de Vries R.P."/>
            <person name="Riley R."/>
            <person name="Wiebenga A."/>
            <person name="Aguilar-Osorio G."/>
            <person name="Amillis S."/>
            <person name="Uchima C.A."/>
            <person name="Anderluh G."/>
            <person name="Asadollahi M."/>
            <person name="Askin M."/>
            <person name="Barry K."/>
            <person name="Battaglia E."/>
            <person name="Bayram O."/>
            <person name="Benocci T."/>
            <person name="Braus-Stromeyer S.A."/>
            <person name="Caldana C."/>
            <person name="Canovas D."/>
            <person name="Cerqueira G.C."/>
            <person name="Chen F."/>
            <person name="Chen W."/>
            <person name="Choi C."/>
            <person name="Clum A."/>
            <person name="Dos Santos R.A."/>
            <person name="Damasio A.R."/>
            <person name="Diallinas G."/>
            <person name="Emri T."/>
            <person name="Fekete E."/>
            <person name="Flipphi M."/>
            <person name="Freyberg S."/>
            <person name="Gallo A."/>
            <person name="Gournas C."/>
            <person name="Habgood R."/>
            <person name="Hainaut M."/>
            <person name="Harispe M.L."/>
            <person name="Henrissat B."/>
            <person name="Hilden K.S."/>
            <person name="Hope R."/>
            <person name="Hossain A."/>
            <person name="Karabika E."/>
            <person name="Karaffa L."/>
            <person name="Karanyi Z."/>
            <person name="Krasevec N."/>
            <person name="Kuo A."/>
            <person name="Kusch H."/>
            <person name="LaButti K."/>
            <person name="Lagendijk E.L."/>
            <person name="Lapidus A."/>
            <person name="Levasseur A."/>
            <person name="Lindquist E."/>
            <person name="Lipzen A."/>
            <person name="Logrieco A.F."/>
            <person name="MacCabe A."/>
            <person name="Maekelae M.R."/>
            <person name="Malavazi I."/>
            <person name="Melin P."/>
            <person name="Meyer V."/>
            <person name="Mielnichuk N."/>
            <person name="Miskei M."/>
            <person name="Molnar A.P."/>
            <person name="Mule G."/>
            <person name="Ngan C.Y."/>
            <person name="Orejas M."/>
            <person name="Orosz E."/>
            <person name="Ouedraogo J.P."/>
            <person name="Overkamp K.M."/>
            <person name="Park H.-S."/>
            <person name="Perrone G."/>
            <person name="Piumi F."/>
            <person name="Punt P.J."/>
            <person name="Ram A.F."/>
            <person name="Ramon A."/>
            <person name="Rauscher S."/>
            <person name="Record E."/>
            <person name="Riano-Pachon D.M."/>
            <person name="Robert V."/>
            <person name="Roehrig J."/>
            <person name="Ruller R."/>
            <person name="Salamov A."/>
            <person name="Salih N.S."/>
            <person name="Samson R.A."/>
            <person name="Sandor E."/>
            <person name="Sanguinetti M."/>
            <person name="Schuetze T."/>
            <person name="Sepcic K."/>
            <person name="Shelest E."/>
            <person name="Sherlock G."/>
            <person name="Sophianopoulou V."/>
            <person name="Squina F.M."/>
            <person name="Sun H."/>
            <person name="Susca A."/>
            <person name="Todd R.B."/>
            <person name="Tsang A."/>
            <person name="Unkles S.E."/>
            <person name="van de Wiele N."/>
            <person name="van Rossen-Uffink D."/>
            <person name="Oliveira J.V."/>
            <person name="Vesth T.C."/>
            <person name="Visser J."/>
            <person name="Yu J.-H."/>
            <person name="Zhou M."/>
            <person name="Andersen M.R."/>
            <person name="Archer D.B."/>
            <person name="Baker S.E."/>
            <person name="Benoit I."/>
            <person name="Brakhage A.A."/>
            <person name="Braus G.H."/>
            <person name="Fischer R."/>
            <person name="Frisvad J.C."/>
            <person name="Goldman G.H."/>
            <person name="Houbraken J."/>
            <person name="Oakley B."/>
            <person name="Pocsi I."/>
            <person name="Scazzocchio C."/>
            <person name="Seiboth B."/>
            <person name="vanKuyk P.A."/>
            <person name="Wortman J."/>
            <person name="Dyer P.S."/>
            <person name="Grigoriev I.V."/>
        </authorList>
    </citation>
    <scope>NUCLEOTIDE SEQUENCE [LARGE SCALE GENOMIC DNA]</scope>
    <source>
        <strain evidence="3">CBS 106.47</strain>
    </source>
</reference>
<dbReference type="InterPro" id="IPR051678">
    <property type="entry name" value="AGP_Transferase"/>
</dbReference>
<evidence type="ECO:0000313" key="3">
    <source>
        <dbReference type="Proteomes" id="UP000184063"/>
    </source>
</evidence>
<dbReference type="SUPFAM" id="SSF56112">
    <property type="entry name" value="Protein kinase-like (PK-like)"/>
    <property type="match status" value="1"/>
</dbReference>
<sequence>MSSTSTPCTACSWTPERQNHCNYKSHLKPFYESGDRGIWSLGSKVILKDRGPDHPTSEVPNIHFVRDRTCIPVPTIIESWEEGEEDKHTLTLMRRTPGEPLSNVWSELTPNEKETIAKQVDFYLHELRFLQSDKIQCLGGRPVISNFLFKNDHSSSSGEIEIPRGPFASDDELWAEMERGLDERIPEAARVRLRQRMPAAMPYTLTHGDLTMGNIMVEDGEVTGIIGWEMAGYFPVWWEYVATSVSDCEEDREWKMLLRRYLPDYSAAREFWLEYWYLCRDLEGGRGGRLGDEMND</sequence>
<dbReference type="Pfam" id="PF01636">
    <property type="entry name" value="APH"/>
    <property type="match status" value="1"/>
</dbReference>
<dbReference type="InterPro" id="IPR002575">
    <property type="entry name" value="Aminoglycoside_PTrfase"/>
</dbReference>
<organism evidence="2 3">
    <name type="scientific">Aspergillus luchuensis (strain CBS 106.47)</name>
    <dbReference type="NCBI Taxonomy" id="1137211"/>
    <lineage>
        <taxon>Eukaryota</taxon>
        <taxon>Fungi</taxon>
        <taxon>Dikarya</taxon>
        <taxon>Ascomycota</taxon>
        <taxon>Pezizomycotina</taxon>
        <taxon>Eurotiomycetes</taxon>
        <taxon>Eurotiomycetidae</taxon>
        <taxon>Eurotiales</taxon>
        <taxon>Aspergillaceae</taxon>
        <taxon>Aspergillus</taxon>
        <taxon>Aspergillus subgen. Circumdati</taxon>
    </lineage>
</organism>